<organism evidence="1 2">
    <name type="scientific">Penicillium flavigenum</name>
    <dbReference type="NCBI Taxonomy" id="254877"/>
    <lineage>
        <taxon>Eukaryota</taxon>
        <taxon>Fungi</taxon>
        <taxon>Dikarya</taxon>
        <taxon>Ascomycota</taxon>
        <taxon>Pezizomycotina</taxon>
        <taxon>Eurotiomycetes</taxon>
        <taxon>Eurotiomycetidae</taxon>
        <taxon>Eurotiales</taxon>
        <taxon>Aspergillaceae</taxon>
        <taxon>Penicillium</taxon>
    </lineage>
</organism>
<evidence type="ECO:0000313" key="1">
    <source>
        <dbReference type="EMBL" id="OQE18818.1"/>
    </source>
</evidence>
<dbReference type="EMBL" id="MLQL01000020">
    <property type="protein sequence ID" value="OQE18818.1"/>
    <property type="molecule type" value="Genomic_DNA"/>
</dbReference>
<gene>
    <name evidence="1" type="ORF">PENFLA_c020G06845</name>
</gene>
<accession>A0A1V6SXT2</accession>
<name>A0A1V6SXT2_9EURO</name>
<protein>
    <submittedName>
        <fullName evidence="1">Uncharacterized protein</fullName>
    </submittedName>
</protein>
<sequence length="113" mass="13309">MESKLDELDLSLEEFLDGYWYDGVIEHLSRRDHYDEEHITEARRMGIFLEAEEFAYLTECRYNSALDWKTCWMVQNLPKIAMCALHPVSITEDKTSMEVAFRWFPIAGDIPLA</sequence>
<dbReference type="OrthoDB" id="1577640at2759"/>
<keyword evidence="2" id="KW-1185">Reference proteome</keyword>
<dbReference type="AlphaFoldDB" id="A0A1V6SXT2"/>
<dbReference type="Proteomes" id="UP000191342">
    <property type="component" value="Unassembled WGS sequence"/>
</dbReference>
<proteinExistence type="predicted"/>
<reference evidence="2" key="1">
    <citation type="journal article" date="2017" name="Nat. Microbiol.">
        <title>Global analysis of biosynthetic gene clusters reveals vast potential of secondary metabolite production in Penicillium species.</title>
        <authorList>
            <person name="Nielsen J.C."/>
            <person name="Grijseels S."/>
            <person name="Prigent S."/>
            <person name="Ji B."/>
            <person name="Dainat J."/>
            <person name="Nielsen K.F."/>
            <person name="Frisvad J.C."/>
            <person name="Workman M."/>
            <person name="Nielsen J."/>
        </authorList>
    </citation>
    <scope>NUCLEOTIDE SEQUENCE [LARGE SCALE GENOMIC DNA]</scope>
    <source>
        <strain evidence="2">IBT 14082</strain>
    </source>
</reference>
<evidence type="ECO:0000313" key="2">
    <source>
        <dbReference type="Proteomes" id="UP000191342"/>
    </source>
</evidence>
<comment type="caution">
    <text evidence="1">The sequence shown here is derived from an EMBL/GenBank/DDBJ whole genome shotgun (WGS) entry which is preliminary data.</text>
</comment>